<dbReference type="Gene3D" id="3.40.50.720">
    <property type="entry name" value="NAD(P)-binding Rossmann-like Domain"/>
    <property type="match status" value="1"/>
</dbReference>
<dbReference type="GO" id="GO:0016491">
    <property type="term" value="F:oxidoreductase activity"/>
    <property type="evidence" value="ECO:0007669"/>
    <property type="project" value="UniProtKB-KW"/>
</dbReference>
<comment type="caution">
    <text evidence="5">The sequence shown here is derived from an EMBL/GenBank/DDBJ whole genome shotgun (WGS) entry which is preliminary data.</text>
</comment>
<organism evidence="5 6">
    <name type="scientific">Sphingomonas dokdonensis</name>
    <dbReference type="NCBI Taxonomy" id="344880"/>
    <lineage>
        <taxon>Bacteria</taxon>
        <taxon>Pseudomonadati</taxon>
        <taxon>Pseudomonadota</taxon>
        <taxon>Alphaproteobacteria</taxon>
        <taxon>Sphingomonadales</taxon>
        <taxon>Sphingomonadaceae</taxon>
        <taxon>Sphingomonas</taxon>
    </lineage>
</organism>
<dbReference type="InterPro" id="IPR036291">
    <property type="entry name" value="NAD(P)-bd_dom_sf"/>
</dbReference>
<dbReference type="EMBL" id="NBBI01000001">
    <property type="protein sequence ID" value="OWK33954.1"/>
    <property type="molecule type" value="Genomic_DNA"/>
</dbReference>
<dbReference type="NCBIfam" id="NF008607">
    <property type="entry name" value="PRK11579.1"/>
    <property type="match status" value="1"/>
</dbReference>
<dbReference type="InterPro" id="IPR004104">
    <property type="entry name" value="Gfo/Idh/MocA-like_OxRdtase_C"/>
</dbReference>
<evidence type="ECO:0000259" key="3">
    <source>
        <dbReference type="Pfam" id="PF01408"/>
    </source>
</evidence>
<dbReference type="SUPFAM" id="SSF51735">
    <property type="entry name" value="NAD(P)-binding Rossmann-fold domains"/>
    <property type="match status" value="1"/>
</dbReference>
<feature type="domain" description="Gfo/Idh/MocA-like oxidoreductase C-terminal" evidence="4">
    <location>
        <begin position="137"/>
        <end position="342"/>
    </location>
</feature>
<accession>A0A245ZW31</accession>
<gene>
    <name evidence="5" type="primary">ydgJ</name>
    <name evidence="5" type="ORF">SPDO_08430</name>
</gene>
<name>A0A245ZW31_9SPHN</name>
<dbReference type="AlphaFoldDB" id="A0A245ZW31"/>
<dbReference type="Pfam" id="PF02894">
    <property type="entry name" value="GFO_IDH_MocA_C"/>
    <property type="match status" value="1"/>
</dbReference>
<reference evidence="5 6" key="1">
    <citation type="submission" date="2017-03" db="EMBL/GenBank/DDBJ databases">
        <title>Genome sequence of Sphingomonas dokdonensis DSM 21029.</title>
        <authorList>
            <person name="Poehlein A."/>
            <person name="Wuebbeler J.H."/>
            <person name="Steinbuechel A."/>
            <person name="Daniel R."/>
        </authorList>
    </citation>
    <scope>NUCLEOTIDE SEQUENCE [LARGE SCALE GENOMIC DNA]</scope>
    <source>
        <strain evidence="5 6">DSM 21029</strain>
    </source>
</reference>
<keyword evidence="6" id="KW-1185">Reference proteome</keyword>
<dbReference type="Gene3D" id="3.30.360.10">
    <property type="entry name" value="Dihydrodipicolinate Reductase, domain 2"/>
    <property type="match status" value="1"/>
</dbReference>
<dbReference type="InterPro" id="IPR000683">
    <property type="entry name" value="Gfo/Idh/MocA-like_OxRdtase_N"/>
</dbReference>
<keyword evidence="2 5" id="KW-0560">Oxidoreductase</keyword>
<dbReference type="Pfam" id="PF01408">
    <property type="entry name" value="GFO_IDH_MocA"/>
    <property type="match status" value="1"/>
</dbReference>
<feature type="domain" description="Gfo/Idh/MocA-like oxidoreductase N-terminal" evidence="3">
    <location>
        <begin position="6"/>
        <end position="123"/>
    </location>
</feature>
<evidence type="ECO:0000256" key="1">
    <source>
        <dbReference type="ARBA" id="ARBA00010928"/>
    </source>
</evidence>
<evidence type="ECO:0000256" key="2">
    <source>
        <dbReference type="ARBA" id="ARBA00023002"/>
    </source>
</evidence>
<dbReference type="OrthoDB" id="9792935at2"/>
<protein>
    <submittedName>
        <fullName evidence="5">Putative oxidoreductase YdgJ</fullName>
        <ecNumber evidence="5">1.-.-.-</ecNumber>
    </submittedName>
</protein>
<dbReference type="InterPro" id="IPR051317">
    <property type="entry name" value="Gfo/Idh/MocA_oxidoreduct"/>
</dbReference>
<dbReference type="GO" id="GO:0000166">
    <property type="term" value="F:nucleotide binding"/>
    <property type="evidence" value="ECO:0007669"/>
    <property type="project" value="InterPro"/>
</dbReference>
<evidence type="ECO:0000313" key="6">
    <source>
        <dbReference type="Proteomes" id="UP000197290"/>
    </source>
</evidence>
<dbReference type="RefSeq" id="WP_088366136.1">
    <property type="nucleotide sequence ID" value="NZ_NBBI01000001.1"/>
</dbReference>
<comment type="similarity">
    <text evidence="1">Belongs to the Gfo/Idh/MocA family.</text>
</comment>
<dbReference type="PANTHER" id="PTHR43708">
    <property type="entry name" value="CONSERVED EXPRESSED OXIDOREDUCTASE (EUROFUNG)"/>
    <property type="match status" value="1"/>
</dbReference>
<dbReference type="Proteomes" id="UP000197290">
    <property type="component" value="Unassembled WGS sequence"/>
</dbReference>
<proteinExistence type="inferred from homology"/>
<dbReference type="EC" id="1.-.-.-" evidence="5"/>
<dbReference type="PANTHER" id="PTHR43708:SF5">
    <property type="entry name" value="CONSERVED EXPRESSED OXIDOREDUCTASE (EUROFUNG)-RELATED"/>
    <property type="match status" value="1"/>
</dbReference>
<sequence length="350" mass="37180">MSERPIRVGLIGLGYAGRTFHVPLIGATEGMAITAVASSQPDVAAALLPEAVVVRTAAELVARDDVDVVVVASPNDSHAPLALAALNADKHVVVEKPFALGLEEARTVAEAATRAERLLAVFHNRRWDSDFLSVQAAIADGAIGDVVHFESHFDRFRPMVRDRWRERAEGGGGIWYDLGPHLVDQALLLFGMPERVEASLAALRPGALADDWAHVVLHYPGKRIVLQASMLVAGGTARFTVHGTGGSLVKQRGDQQEAQLLAGMVPGALGWGEDDDPLILHDGEGARAMTLVRGDQRHFYRALAAAIRGQGPNPVPPDEALGVMAVIEAAIRSADEGRTVPIQTASCATL</sequence>
<evidence type="ECO:0000259" key="4">
    <source>
        <dbReference type="Pfam" id="PF02894"/>
    </source>
</evidence>
<evidence type="ECO:0000313" key="5">
    <source>
        <dbReference type="EMBL" id="OWK33954.1"/>
    </source>
</evidence>